<feature type="domain" description="Single-strand DNA deaminase toxin A-like C-terminal" evidence="1">
    <location>
        <begin position="133"/>
        <end position="195"/>
    </location>
</feature>
<organism evidence="2 3">
    <name type="scientific">Peronospora matthiolae</name>
    <dbReference type="NCBI Taxonomy" id="2874970"/>
    <lineage>
        <taxon>Eukaryota</taxon>
        <taxon>Sar</taxon>
        <taxon>Stramenopiles</taxon>
        <taxon>Oomycota</taxon>
        <taxon>Peronosporomycetes</taxon>
        <taxon>Peronosporales</taxon>
        <taxon>Peronosporaceae</taxon>
        <taxon>Peronospora</taxon>
    </lineage>
</organism>
<dbReference type="Pfam" id="PF24120">
    <property type="entry name" value="SsdA_C"/>
    <property type="match status" value="1"/>
</dbReference>
<sequence>MGTNDASSECLTDSWLNLVASCLKVLRASPHDVADCCAAPVLYLREFLSETEVASFFDWAHTEQVMKVEQYLDFLGQQPDTAHFTASSKASVSFAKLNETAVTSITIDTDGLVDGTSGPKASALVQQLLEGRTRSGFGAFGTEVGFLPQKRLSLAVANVVKEIGHTYVMEHNKRGNVVLNSRSFFFYWCHAEKQKLMDVREKLVARDISIQMRCLFWQQLVIVVDRAMCDDCIQFATCFARFEKSFICIQDPAVTRSFPPSSTQQVRVSDT</sequence>
<accession>A0AAV1VLR6</accession>
<evidence type="ECO:0000259" key="1">
    <source>
        <dbReference type="Pfam" id="PF24120"/>
    </source>
</evidence>
<dbReference type="InterPro" id="IPR057517">
    <property type="entry name" value="SsdA-like_C"/>
</dbReference>
<comment type="caution">
    <text evidence="2">The sequence shown here is derived from an EMBL/GenBank/DDBJ whole genome shotgun (WGS) entry which is preliminary data.</text>
</comment>
<evidence type="ECO:0000313" key="3">
    <source>
        <dbReference type="Proteomes" id="UP001162060"/>
    </source>
</evidence>
<name>A0AAV1VLR6_9STRA</name>
<gene>
    <name evidence="2" type="ORF">PM001_LOCUS32307</name>
</gene>
<dbReference type="EMBL" id="CAKLBY020000378">
    <property type="protein sequence ID" value="CAK7947157.1"/>
    <property type="molecule type" value="Genomic_DNA"/>
</dbReference>
<proteinExistence type="predicted"/>
<dbReference type="AlphaFoldDB" id="A0AAV1VLR6"/>
<protein>
    <recommendedName>
        <fullName evidence="1">Single-strand DNA deaminase toxin A-like C-terminal domain-containing protein</fullName>
    </recommendedName>
</protein>
<dbReference type="Proteomes" id="UP001162060">
    <property type="component" value="Unassembled WGS sequence"/>
</dbReference>
<evidence type="ECO:0000313" key="2">
    <source>
        <dbReference type="EMBL" id="CAK7947157.1"/>
    </source>
</evidence>
<reference evidence="2" key="1">
    <citation type="submission" date="2024-01" db="EMBL/GenBank/DDBJ databases">
        <authorList>
            <person name="Webb A."/>
        </authorList>
    </citation>
    <scope>NUCLEOTIDE SEQUENCE</scope>
    <source>
        <strain evidence="2">Pm1</strain>
    </source>
</reference>